<dbReference type="SMART" id="SM01374">
    <property type="entry name" value="Ribosomal_L14"/>
    <property type="match status" value="1"/>
</dbReference>
<dbReference type="SUPFAM" id="SSF50193">
    <property type="entry name" value="Ribosomal protein L14"/>
    <property type="match status" value="1"/>
</dbReference>
<gene>
    <name evidence="5" type="primary">rpl14</name>
</gene>
<dbReference type="EMBL" id="KY379823">
    <property type="protein sequence ID" value="AQL10437.1"/>
    <property type="molecule type" value="Genomic_DNA"/>
</dbReference>
<name>A0A1X8VEW9_9EUKA</name>
<dbReference type="PANTHER" id="PTHR11761:SF3">
    <property type="entry name" value="LARGE RIBOSOMAL SUBUNIT PROTEIN UL14M"/>
    <property type="match status" value="1"/>
</dbReference>
<keyword evidence="3 4" id="KW-0687">Ribonucleoprotein</keyword>
<dbReference type="PROSITE" id="PS00049">
    <property type="entry name" value="RIBOSOMAL_L14"/>
    <property type="match status" value="1"/>
</dbReference>
<dbReference type="InterPro" id="IPR005745">
    <property type="entry name" value="Ribosomal_uL14_bac-type"/>
</dbReference>
<dbReference type="Pfam" id="PF00238">
    <property type="entry name" value="Ribosomal_L14"/>
    <property type="match status" value="1"/>
</dbReference>
<dbReference type="InterPro" id="IPR019972">
    <property type="entry name" value="Ribosomal_uL14_CS"/>
</dbReference>
<dbReference type="InterPro" id="IPR000218">
    <property type="entry name" value="Ribosomal_uL14"/>
</dbReference>
<evidence type="ECO:0000256" key="2">
    <source>
        <dbReference type="ARBA" id="ARBA00022980"/>
    </source>
</evidence>
<evidence type="ECO:0000313" key="5">
    <source>
        <dbReference type="EMBL" id="AQL10437.1"/>
    </source>
</evidence>
<proteinExistence type="inferred from homology"/>
<evidence type="ECO:0000256" key="3">
    <source>
        <dbReference type="ARBA" id="ARBA00023274"/>
    </source>
</evidence>
<accession>A0A1X8VEW9</accession>
<dbReference type="InterPro" id="IPR036853">
    <property type="entry name" value="Ribosomal_uL14_sf"/>
</dbReference>
<dbReference type="GO" id="GO:0006412">
    <property type="term" value="P:translation"/>
    <property type="evidence" value="ECO:0007669"/>
    <property type="project" value="InterPro"/>
</dbReference>
<dbReference type="GO" id="GO:0070180">
    <property type="term" value="F:large ribosomal subunit rRNA binding"/>
    <property type="evidence" value="ECO:0007669"/>
    <property type="project" value="TreeGrafter"/>
</dbReference>
<dbReference type="GO" id="GO:0003735">
    <property type="term" value="F:structural constituent of ribosome"/>
    <property type="evidence" value="ECO:0007669"/>
    <property type="project" value="InterPro"/>
</dbReference>
<dbReference type="GO" id="GO:0005762">
    <property type="term" value="C:mitochondrial large ribosomal subunit"/>
    <property type="evidence" value="ECO:0007669"/>
    <property type="project" value="TreeGrafter"/>
</dbReference>
<geneLocation type="mitochondrion" evidence="5"/>
<dbReference type="PANTHER" id="PTHR11761">
    <property type="entry name" value="50S/60S RIBOSOMAL PROTEIN L14/L23"/>
    <property type="match status" value="1"/>
</dbReference>
<dbReference type="GeneID" id="32888022"/>
<comment type="similarity">
    <text evidence="1 4">Belongs to the universal ribosomal protein uL14 family.</text>
</comment>
<reference evidence="5" key="1">
    <citation type="journal article" date="2017" name="Genome Biol. Evol.">
        <title>Mitochondrial Genome Evolution and a Novel RNA Editing System in Deep-Branching Heteroloboseids.</title>
        <authorList>
            <person name="Yang J."/>
            <person name="Harding T."/>
            <person name="Kamikawa R."/>
            <person name="Simpson A.G.B."/>
            <person name="Roger A.J."/>
        </authorList>
    </citation>
    <scope>NUCLEOTIDE SEQUENCE</scope>
</reference>
<dbReference type="NCBIfam" id="TIGR01067">
    <property type="entry name" value="rplN_bact"/>
    <property type="match status" value="1"/>
</dbReference>
<protein>
    <submittedName>
        <fullName evidence="5">Ribosomal protein L14</fullName>
    </submittedName>
</protein>
<dbReference type="CDD" id="cd00337">
    <property type="entry name" value="Ribosomal_uL14"/>
    <property type="match status" value="1"/>
</dbReference>
<dbReference type="Gene3D" id="2.40.150.20">
    <property type="entry name" value="Ribosomal protein L14"/>
    <property type="match status" value="1"/>
</dbReference>
<keyword evidence="5" id="KW-0496">Mitochondrion</keyword>
<keyword evidence="2 4" id="KW-0689">Ribosomal protein</keyword>
<evidence type="ECO:0000256" key="4">
    <source>
        <dbReference type="RuleBase" id="RU003949"/>
    </source>
</evidence>
<dbReference type="AlphaFoldDB" id="A0A1X8VEW9"/>
<sequence length="122" mass="13721">MIFVRSFFEVADNTGATGAKCIKVVRKRTQSNFCVGDFLIVAIQTAKPRKKVKKGEVRQAVLIRQKKKIVRPDGFILCFSNNSIVLINKQKNPLGTRIKGPVAQELRKNKYMKVISMAQAVI</sequence>
<dbReference type="HAMAP" id="MF_01367">
    <property type="entry name" value="Ribosomal_uL14"/>
    <property type="match status" value="1"/>
</dbReference>
<organism evidence="5">
    <name type="scientific">Eukaryota sp. BB2</name>
    <dbReference type="NCBI Taxonomy" id="1949062"/>
    <lineage>
        <taxon>Eukaryota</taxon>
    </lineage>
</organism>
<evidence type="ECO:0000256" key="1">
    <source>
        <dbReference type="ARBA" id="ARBA00010745"/>
    </source>
</evidence>
<dbReference type="RefSeq" id="YP_009370731.1">
    <property type="nucleotide sequence ID" value="NC_034794.1"/>
</dbReference>